<dbReference type="PANTHER" id="PTHR47791">
    <property type="entry name" value="MEIOTICALLY UP-REGULATED GENE 191 PROTEIN"/>
    <property type="match status" value="1"/>
</dbReference>
<name>Q5AZ08_EMENI</name>
<feature type="signal peptide" evidence="1">
    <location>
        <begin position="1"/>
        <end position="19"/>
    </location>
</feature>
<sequence length="385" mass="41881">MLLSIISFTTLALPRAAAASPETAASRAITATEALQTWYNRTTGIWDTCGWWNGANCMTTLADLATLKLNDSVDGLAKDVFQNTFSVAPNSNPYPERGIDADYTTANGTSYSQTLDKKVPTGAANASLWLDGSYDDDAWWGLAWVAAYDATGQTDYLDLAEGIFYHLCGNGGIDSDYTHVYVGAVANELYLALAAQLANRASDSEYYLGWAKRQWSWFRDSGLINENYTINDGLTNDCANNGATAWTYNQGIILGGLVELNRAVDNETSSNSTYLQEAHKIAMSAIAALTDDYHVLHEPCEPDNCGGDQTQFKGIFMRNLRLLHEVTPNDTYAQVVNASAQSLWANDRTDENQFGIDWSGPVDSGKVDASTQSSALDALVAAIWE</sequence>
<protein>
    <submittedName>
        <fullName evidence="2">Endo mannanase, GH76 family (Eurofung)</fullName>
    </submittedName>
</protein>
<dbReference type="eggNOG" id="ENOG502S4Z8">
    <property type="taxonomic scope" value="Eukaryota"/>
</dbReference>
<dbReference type="SUPFAM" id="SSF48208">
    <property type="entry name" value="Six-hairpin glycosidases"/>
    <property type="match status" value="1"/>
</dbReference>
<dbReference type="VEuPathDB" id="FungiDB:AN6472"/>
<reference evidence="3" key="2">
    <citation type="journal article" date="2009" name="Fungal Genet. Biol.">
        <title>The 2008 update of the Aspergillus nidulans genome annotation: a community effort.</title>
        <authorList>
            <person name="Wortman J.R."/>
            <person name="Gilsenan J.M."/>
            <person name="Joardar V."/>
            <person name="Deegan J."/>
            <person name="Clutterbuck J."/>
            <person name="Andersen M.R."/>
            <person name="Archer D."/>
            <person name="Bencina M."/>
            <person name="Braus G."/>
            <person name="Coutinho P."/>
            <person name="von Dohren H."/>
            <person name="Doonan J."/>
            <person name="Driessen A.J."/>
            <person name="Durek P."/>
            <person name="Espeso E."/>
            <person name="Fekete E."/>
            <person name="Flipphi M."/>
            <person name="Estrada C.G."/>
            <person name="Geysens S."/>
            <person name="Goldman G."/>
            <person name="de Groot P.W."/>
            <person name="Hansen K."/>
            <person name="Harris S.D."/>
            <person name="Heinekamp T."/>
            <person name="Helmstaedt K."/>
            <person name="Henrissat B."/>
            <person name="Hofmann G."/>
            <person name="Homan T."/>
            <person name="Horio T."/>
            <person name="Horiuchi H."/>
            <person name="James S."/>
            <person name="Jones M."/>
            <person name="Karaffa L."/>
            <person name="Karanyi Z."/>
            <person name="Kato M."/>
            <person name="Keller N."/>
            <person name="Kelly D.E."/>
            <person name="Kiel J.A."/>
            <person name="Kim J.M."/>
            <person name="van der Klei I.J."/>
            <person name="Klis F.M."/>
            <person name="Kovalchuk A."/>
            <person name="Krasevec N."/>
            <person name="Kubicek C.P."/>
            <person name="Liu B."/>
            <person name="Maccabe A."/>
            <person name="Meyer V."/>
            <person name="Mirabito P."/>
            <person name="Miskei M."/>
            <person name="Mos M."/>
            <person name="Mullins J."/>
            <person name="Nelson D.R."/>
            <person name="Nielsen J."/>
            <person name="Oakley B.R."/>
            <person name="Osmani S.A."/>
            <person name="Pakula T."/>
            <person name="Paszewski A."/>
            <person name="Paulsen I."/>
            <person name="Pilsyk S."/>
            <person name="Pocsi I."/>
            <person name="Punt P.J."/>
            <person name="Ram A.F."/>
            <person name="Ren Q."/>
            <person name="Robellet X."/>
            <person name="Robson G."/>
            <person name="Seiboth B."/>
            <person name="van Solingen P."/>
            <person name="Specht T."/>
            <person name="Sun J."/>
            <person name="Taheri-Talesh N."/>
            <person name="Takeshita N."/>
            <person name="Ussery D."/>
            <person name="vanKuyk P.A."/>
            <person name="Visser H."/>
            <person name="van de Vondervoort P.J."/>
            <person name="de Vries R.P."/>
            <person name="Walton J."/>
            <person name="Xiang X."/>
            <person name="Xiong Y."/>
            <person name="Zeng A.P."/>
            <person name="Brandt B.W."/>
            <person name="Cornell M.J."/>
            <person name="van den Hondel C.A."/>
            <person name="Visser J."/>
            <person name="Oliver S.G."/>
            <person name="Turner G."/>
        </authorList>
    </citation>
    <scope>GENOME REANNOTATION</scope>
    <source>
        <strain evidence="3">FGSC A4 / ATCC 38163 / CBS 112.46 / NRRL 194 / M139</strain>
    </source>
</reference>
<dbReference type="GeneID" id="2871373"/>
<dbReference type="STRING" id="227321.Q5AZ08"/>
<dbReference type="GO" id="GO:0005975">
    <property type="term" value="P:carbohydrate metabolic process"/>
    <property type="evidence" value="ECO:0007669"/>
    <property type="project" value="InterPro"/>
</dbReference>
<dbReference type="OMA" id="YYVDWAQ"/>
<dbReference type="Pfam" id="PF03663">
    <property type="entry name" value="Glyco_hydro_76"/>
    <property type="match status" value="1"/>
</dbReference>
<dbReference type="PANTHER" id="PTHR47791:SF1">
    <property type="entry name" value="ENDO MANNANASE, GH76 FAMILY (EUROFUNG)"/>
    <property type="match status" value="1"/>
</dbReference>
<dbReference type="RefSeq" id="XP_664076.1">
    <property type="nucleotide sequence ID" value="XM_658984.1"/>
</dbReference>
<dbReference type="InterPro" id="IPR005198">
    <property type="entry name" value="Glyco_hydro_76"/>
</dbReference>
<dbReference type="Proteomes" id="UP000000560">
    <property type="component" value="Chromosome I"/>
</dbReference>
<dbReference type="InterPro" id="IPR008928">
    <property type="entry name" value="6-hairpin_glycosidase_sf"/>
</dbReference>
<dbReference type="Gene3D" id="1.50.10.20">
    <property type="match status" value="1"/>
</dbReference>
<dbReference type="EMBL" id="BN001301">
    <property type="protein sequence ID" value="CBF69394.1"/>
    <property type="molecule type" value="Genomic_DNA"/>
</dbReference>
<accession>Q5AZ08</accession>
<evidence type="ECO:0000256" key="1">
    <source>
        <dbReference type="SAM" id="SignalP"/>
    </source>
</evidence>
<dbReference type="InParanoid" id="Q5AZ08"/>
<keyword evidence="3" id="KW-1185">Reference proteome</keyword>
<dbReference type="CAZy" id="GH76">
    <property type="family name" value="Glycoside Hydrolase Family 76"/>
</dbReference>
<proteinExistence type="predicted"/>
<keyword evidence="1" id="KW-0732">Signal</keyword>
<dbReference type="HOGENOM" id="CLU_028686_3_0_1"/>
<feature type="chain" id="PRO_5010292100" evidence="1">
    <location>
        <begin position="20"/>
        <end position="385"/>
    </location>
</feature>
<reference evidence="3" key="1">
    <citation type="journal article" date="2005" name="Nature">
        <title>Sequencing of Aspergillus nidulans and comparative analysis with A. fumigatus and A. oryzae.</title>
        <authorList>
            <person name="Galagan J.E."/>
            <person name="Calvo S.E."/>
            <person name="Cuomo C."/>
            <person name="Ma L.J."/>
            <person name="Wortman J.R."/>
            <person name="Batzoglou S."/>
            <person name="Lee S.I."/>
            <person name="Basturkmen M."/>
            <person name="Spevak C.C."/>
            <person name="Clutterbuck J."/>
            <person name="Kapitonov V."/>
            <person name="Jurka J."/>
            <person name="Scazzocchio C."/>
            <person name="Farman M."/>
            <person name="Butler J."/>
            <person name="Purcell S."/>
            <person name="Harris S."/>
            <person name="Braus G.H."/>
            <person name="Draht O."/>
            <person name="Busch S."/>
            <person name="D'Enfert C."/>
            <person name="Bouchier C."/>
            <person name="Goldman G.H."/>
            <person name="Bell-Pedersen D."/>
            <person name="Griffiths-Jones S."/>
            <person name="Doonan J.H."/>
            <person name="Yu J."/>
            <person name="Vienken K."/>
            <person name="Pain A."/>
            <person name="Freitag M."/>
            <person name="Selker E.U."/>
            <person name="Archer D.B."/>
            <person name="Penalva M.A."/>
            <person name="Oakley B.R."/>
            <person name="Momany M."/>
            <person name="Tanaka T."/>
            <person name="Kumagai T."/>
            <person name="Asai K."/>
            <person name="Machida M."/>
            <person name="Nierman W.C."/>
            <person name="Denning D.W."/>
            <person name="Caddick M."/>
            <person name="Hynes M."/>
            <person name="Paoletti M."/>
            <person name="Fischer R."/>
            <person name="Miller B."/>
            <person name="Dyer P."/>
            <person name="Sachs M.S."/>
            <person name="Osmani S.A."/>
            <person name="Birren B.W."/>
        </authorList>
    </citation>
    <scope>NUCLEOTIDE SEQUENCE [LARGE SCALE GENOMIC DNA]</scope>
    <source>
        <strain evidence="3">FGSC A4 / ATCC 38163 / CBS 112.46 / NRRL 194 / M139</strain>
    </source>
</reference>
<dbReference type="OrthoDB" id="9984024at2759"/>
<dbReference type="AlphaFoldDB" id="Q5AZ08"/>
<evidence type="ECO:0000313" key="3">
    <source>
        <dbReference type="Proteomes" id="UP000000560"/>
    </source>
</evidence>
<organism evidence="2 3">
    <name type="scientific">Emericella nidulans (strain FGSC A4 / ATCC 38163 / CBS 112.46 / NRRL 194 / M139)</name>
    <name type="common">Aspergillus nidulans</name>
    <dbReference type="NCBI Taxonomy" id="227321"/>
    <lineage>
        <taxon>Eukaryota</taxon>
        <taxon>Fungi</taxon>
        <taxon>Dikarya</taxon>
        <taxon>Ascomycota</taxon>
        <taxon>Pezizomycotina</taxon>
        <taxon>Eurotiomycetes</taxon>
        <taxon>Eurotiomycetidae</taxon>
        <taxon>Eurotiales</taxon>
        <taxon>Aspergillaceae</taxon>
        <taxon>Aspergillus</taxon>
        <taxon>Aspergillus subgen. Nidulantes</taxon>
    </lineage>
</organism>
<gene>
    <name evidence="2" type="ORF">ANIA_06472</name>
</gene>
<evidence type="ECO:0000313" key="2">
    <source>
        <dbReference type="EMBL" id="CBF69394.1"/>
    </source>
</evidence>
<dbReference type="InterPro" id="IPR053169">
    <property type="entry name" value="MUG_Protein"/>
</dbReference>
<accession>C8V056</accession>
<dbReference type="KEGG" id="ani:ANIA_06472"/>